<keyword evidence="5" id="KW-0735">Signal-anchor</keyword>
<dbReference type="GO" id="GO:0001733">
    <property type="term" value="F:galactosylceramide sulfotransferase activity"/>
    <property type="evidence" value="ECO:0007669"/>
    <property type="project" value="InterPro"/>
</dbReference>
<name>A0A9W9YIY8_9CNID</name>
<reference evidence="10" key="1">
    <citation type="submission" date="2023-01" db="EMBL/GenBank/DDBJ databases">
        <title>Genome assembly of the deep-sea coral Lophelia pertusa.</title>
        <authorList>
            <person name="Herrera S."/>
            <person name="Cordes E."/>
        </authorList>
    </citation>
    <scope>NUCLEOTIDE SEQUENCE</scope>
    <source>
        <strain evidence="10">USNM1676648</strain>
        <tissue evidence="10">Polyp</tissue>
    </source>
</reference>
<dbReference type="Proteomes" id="UP001163046">
    <property type="component" value="Unassembled WGS sequence"/>
</dbReference>
<evidence type="ECO:0000256" key="2">
    <source>
        <dbReference type="ARBA" id="ARBA00008124"/>
    </source>
</evidence>
<keyword evidence="3" id="KW-0808">Transferase</keyword>
<evidence type="ECO:0000256" key="7">
    <source>
        <dbReference type="ARBA" id="ARBA00023034"/>
    </source>
</evidence>
<keyword evidence="7" id="KW-0333">Golgi apparatus</keyword>
<evidence type="ECO:0000256" key="3">
    <source>
        <dbReference type="ARBA" id="ARBA00022679"/>
    </source>
</evidence>
<evidence type="ECO:0000256" key="4">
    <source>
        <dbReference type="ARBA" id="ARBA00022692"/>
    </source>
</evidence>
<accession>A0A9W9YIY8</accession>
<evidence type="ECO:0000256" key="1">
    <source>
        <dbReference type="ARBA" id="ARBA00004323"/>
    </source>
</evidence>
<evidence type="ECO:0000256" key="6">
    <source>
        <dbReference type="ARBA" id="ARBA00022989"/>
    </source>
</evidence>
<evidence type="ECO:0000313" key="11">
    <source>
        <dbReference type="Proteomes" id="UP001163046"/>
    </source>
</evidence>
<keyword evidence="6" id="KW-1133">Transmembrane helix</keyword>
<dbReference type="EMBL" id="MU827344">
    <property type="protein sequence ID" value="KAJ7352870.1"/>
    <property type="molecule type" value="Genomic_DNA"/>
</dbReference>
<comment type="similarity">
    <text evidence="2">Belongs to the galactose-3-O-sulfotransferase family.</text>
</comment>
<evidence type="ECO:0000256" key="5">
    <source>
        <dbReference type="ARBA" id="ARBA00022968"/>
    </source>
</evidence>
<evidence type="ECO:0008006" key="12">
    <source>
        <dbReference type="Google" id="ProtNLM"/>
    </source>
</evidence>
<dbReference type="AlphaFoldDB" id="A0A9W9YIY8"/>
<dbReference type="Pfam" id="PF06990">
    <property type="entry name" value="Gal-3-0_sulfotr"/>
    <property type="match status" value="1"/>
</dbReference>
<evidence type="ECO:0000313" key="10">
    <source>
        <dbReference type="EMBL" id="KAJ7352870.1"/>
    </source>
</evidence>
<protein>
    <recommendedName>
        <fullName evidence="12">Galactosylceramide sulfotransferase-like</fullName>
    </recommendedName>
</protein>
<keyword evidence="9" id="KW-0325">Glycoprotein</keyword>
<dbReference type="Gene3D" id="3.40.50.300">
    <property type="entry name" value="P-loop containing nucleotide triphosphate hydrolases"/>
    <property type="match status" value="1"/>
</dbReference>
<keyword evidence="11" id="KW-1185">Reference proteome</keyword>
<dbReference type="PANTHER" id="PTHR14647:SF87">
    <property type="entry name" value="PUTATIVE-RELATED"/>
    <property type="match status" value="1"/>
</dbReference>
<dbReference type="GO" id="GO:0000139">
    <property type="term" value="C:Golgi membrane"/>
    <property type="evidence" value="ECO:0007669"/>
    <property type="project" value="UniProtKB-SubCell"/>
</dbReference>
<sequence>MNGRQRRSISTPIAVLQKNITATDEFPARLPSCQPINHIYFLKTHKTASSTIATMLLSYGINRNHTIVLDPDLAEMEWPALLKLNEVSSLVQSEEAKIFSTHIRFNKGPINSVFPKRSAKYITIIRNPIDRFKSAWIFYNFQKHHAGISNNNDALTSNTFLKSTNALQDIQDRLAETKVDIFNHISNSNLFDMGLEQEDIQNMTLVKSYIDIMDREFDLVMITDYFDESLILLKRLLCWEFEDIVYIKLRVTSKRLELEEEVKKNILTWNHADGILFDHFNKTFWRNILQAGSTFYEDLKAFRRINQEYKASCGTMKDKMMSIKQKNSLLENKCALSKRNPCNILEQLWRKRGNSFSGGGCGPNPSHIASHRLLNSELN</sequence>
<comment type="caution">
    <text evidence="10">The sequence shown here is derived from an EMBL/GenBank/DDBJ whole genome shotgun (WGS) entry which is preliminary data.</text>
</comment>
<dbReference type="InterPro" id="IPR009729">
    <property type="entry name" value="Gal-3-0_sulfotransfrase"/>
</dbReference>
<comment type="subcellular location">
    <subcellularLocation>
        <location evidence="1">Golgi apparatus membrane</location>
        <topology evidence="1">Single-pass type II membrane protein</topology>
    </subcellularLocation>
</comment>
<proteinExistence type="inferred from homology"/>
<dbReference type="GO" id="GO:0009247">
    <property type="term" value="P:glycolipid biosynthetic process"/>
    <property type="evidence" value="ECO:0007669"/>
    <property type="project" value="InterPro"/>
</dbReference>
<dbReference type="InterPro" id="IPR027417">
    <property type="entry name" value="P-loop_NTPase"/>
</dbReference>
<keyword evidence="8" id="KW-0472">Membrane</keyword>
<dbReference type="OrthoDB" id="514299at2759"/>
<dbReference type="PANTHER" id="PTHR14647">
    <property type="entry name" value="GALACTOSE-3-O-SULFOTRANSFERASE"/>
    <property type="match status" value="1"/>
</dbReference>
<dbReference type="SUPFAM" id="SSF52540">
    <property type="entry name" value="P-loop containing nucleoside triphosphate hydrolases"/>
    <property type="match status" value="1"/>
</dbReference>
<gene>
    <name evidence="10" type="ORF">OS493_033133</name>
</gene>
<evidence type="ECO:0000256" key="9">
    <source>
        <dbReference type="ARBA" id="ARBA00023180"/>
    </source>
</evidence>
<evidence type="ECO:0000256" key="8">
    <source>
        <dbReference type="ARBA" id="ARBA00023136"/>
    </source>
</evidence>
<organism evidence="10 11">
    <name type="scientific">Desmophyllum pertusum</name>
    <dbReference type="NCBI Taxonomy" id="174260"/>
    <lineage>
        <taxon>Eukaryota</taxon>
        <taxon>Metazoa</taxon>
        <taxon>Cnidaria</taxon>
        <taxon>Anthozoa</taxon>
        <taxon>Hexacorallia</taxon>
        <taxon>Scleractinia</taxon>
        <taxon>Caryophylliina</taxon>
        <taxon>Caryophylliidae</taxon>
        <taxon>Desmophyllum</taxon>
    </lineage>
</organism>
<keyword evidence="4" id="KW-0812">Transmembrane</keyword>